<proteinExistence type="inferred from homology"/>
<evidence type="ECO:0000313" key="9">
    <source>
        <dbReference type="Proteomes" id="UP000053317"/>
    </source>
</evidence>
<reference evidence="8 9" key="2">
    <citation type="submission" date="2015-05" db="EMBL/GenBank/DDBJ databases">
        <authorList>
            <person name="Morales-Cruz A."/>
            <person name="Amrine K.C."/>
            <person name="Cantu D."/>
        </authorList>
    </citation>
    <scope>NUCLEOTIDE SEQUENCE [LARGE SCALE GENOMIC DNA]</scope>
    <source>
        <strain evidence="8">UCRPC4</strain>
    </source>
</reference>
<keyword evidence="5 8" id="KW-0503">Monooxygenase</keyword>
<dbReference type="Proteomes" id="UP000053317">
    <property type="component" value="Unassembled WGS sequence"/>
</dbReference>
<name>A0A0G2EUK6_PHACM</name>
<dbReference type="Gene3D" id="3.20.20.30">
    <property type="entry name" value="Luciferase-like domain"/>
    <property type="match status" value="1"/>
</dbReference>
<protein>
    <submittedName>
        <fullName evidence="8">Putative luciferase-like monooxygenase</fullName>
    </submittedName>
</protein>
<dbReference type="GO" id="GO:0006212">
    <property type="term" value="P:uracil catabolic process"/>
    <property type="evidence" value="ECO:0007669"/>
    <property type="project" value="InterPro"/>
</dbReference>
<evidence type="ECO:0000256" key="3">
    <source>
        <dbReference type="ARBA" id="ARBA00022857"/>
    </source>
</evidence>
<dbReference type="InterPro" id="IPR019914">
    <property type="entry name" value="Pyrimidine_monooxygenase_RutA"/>
</dbReference>
<reference evidence="8 9" key="1">
    <citation type="submission" date="2015-05" db="EMBL/GenBank/DDBJ databases">
        <title>Distinctive expansion of gene families associated with plant cell wall degradation and secondary metabolism in the genomes of grapevine trunk pathogens.</title>
        <authorList>
            <person name="Lawrence D.P."/>
            <person name="Travadon R."/>
            <person name="Rolshausen P.E."/>
            <person name="Baumgartner K."/>
        </authorList>
    </citation>
    <scope>NUCLEOTIDE SEQUENCE [LARGE SCALE GENOMIC DNA]</scope>
    <source>
        <strain evidence="8">UCRPC4</strain>
    </source>
</reference>
<evidence type="ECO:0000256" key="4">
    <source>
        <dbReference type="ARBA" id="ARBA00023002"/>
    </source>
</evidence>
<evidence type="ECO:0000256" key="5">
    <source>
        <dbReference type="ARBA" id="ARBA00023033"/>
    </source>
</evidence>
<evidence type="ECO:0000256" key="1">
    <source>
        <dbReference type="ARBA" id="ARBA00022630"/>
    </source>
</evidence>
<gene>
    <name evidence="8" type="ORF">UCRPC4_g01585</name>
</gene>
<dbReference type="Pfam" id="PF00296">
    <property type="entry name" value="Bac_luciferase"/>
    <property type="match status" value="1"/>
</dbReference>
<dbReference type="GO" id="GO:0046306">
    <property type="term" value="P:alkanesulfonate catabolic process"/>
    <property type="evidence" value="ECO:0007669"/>
    <property type="project" value="TreeGrafter"/>
</dbReference>
<feature type="compositionally biased region" description="Basic and acidic residues" evidence="6">
    <location>
        <begin position="371"/>
        <end position="380"/>
    </location>
</feature>
<sequence length="380" mass="41919">MAMDIGVFIPIGNNGWLISSNSPQYKPSFELNKKIVQKAEGYGLDFALSMIKLRGFGGKTEFWDHNLESFTLMSALGAVTSKIKLFASTAILTLPPALVARMASTIDSVAPGRFGVNIVTGWQMAEYDQMGIWPGNSYFGYRYDYATEYVQVMKDLWANGKSDFKGKHFTMNDCKLSPRPSHPIKIVAAGQSGRGMEFASTYADYNFIMGNGVNDPKAFAPANDRLIEATEKSGRDVGAYVLFMIIAEDTDEEADKKFQSYREGLDVDAVAWMADQGSKDEKKEANSTASWISLPAGAVNMNMGTLTGSYEKVAGLLDEISEVKGTKGIMLTFDDFLEGLDKFGKKIQPLMKSRKHVTQYTNGESTSAKRKCTEEHVARE</sequence>
<dbReference type="OrthoDB" id="2558704at2759"/>
<dbReference type="HAMAP" id="MF_01699">
    <property type="entry name" value="RutA"/>
    <property type="match status" value="1"/>
</dbReference>
<dbReference type="AlphaFoldDB" id="A0A0G2EUK6"/>
<dbReference type="PANTHER" id="PTHR42847">
    <property type="entry name" value="ALKANESULFONATE MONOOXYGENASE"/>
    <property type="match status" value="1"/>
</dbReference>
<evidence type="ECO:0000256" key="2">
    <source>
        <dbReference type="ARBA" id="ARBA00022643"/>
    </source>
</evidence>
<comment type="caution">
    <text evidence="8">The sequence shown here is derived from an EMBL/GenBank/DDBJ whole genome shotgun (WGS) entry which is preliminary data.</text>
</comment>
<evidence type="ECO:0000259" key="7">
    <source>
        <dbReference type="Pfam" id="PF00296"/>
    </source>
</evidence>
<dbReference type="PANTHER" id="PTHR42847:SF4">
    <property type="entry name" value="ALKANESULFONATE MONOOXYGENASE-RELATED"/>
    <property type="match status" value="1"/>
</dbReference>
<keyword evidence="2" id="KW-0288">FMN</keyword>
<dbReference type="GO" id="GO:0008726">
    <property type="term" value="F:alkanesulfonate monooxygenase activity"/>
    <property type="evidence" value="ECO:0007669"/>
    <property type="project" value="TreeGrafter"/>
</dbReference>
<accession>A0A0G2EUK6</accession>
<feature type="domain" description="Luciferase-like" evidence="7">
    <location>
        <begin position="3"/>
        <end position="319"/>
    </location>
</feature>
<keyword evidence="3" id="KW-0521">NADP</keyword>
<dbReference type="NCBIfam" id="TIGR03612">
    <property type="entry name" value="RutA"/>
    <property type="match status" value="1"/>
</dbReference>
<keyword evidence="4" id="KW-0560">Oxidoreductase</keyword>
<dbReference type="InterPro" id="IPR036661">
    <property type="entry name" value="Luciferase-like_sf"/>
</dbReference>
<dbReference type="SUPFAM" id="SSF51679">
    <property type="entry name" value="Bacterial luciferase-like"/>
    <property type="match status" value="1"/>
</dbReference>
<dbReference type="InterPro" id="IPR050172">
    <property type="entry name" value="SsuD_RutA_monooxygenase"/>
</dbReference>
<organism evidence="8 9">
    <name type="scientific">Phaeomoniella chlamydospora</name>
    <name type="common">Phaeoacremonium chlamydosporum</name>
    <dbReference type="NCBI Taxonomy" id="158046"/>
    <lineage>
        <taxon>Eukaryota</taxon>
        <taxon>Fungi</taxon>
        <taxon>Dikarya</taxon>
        <taxon>Ascomycota</taxon>
        <taxon>Pezizomycotina</taxon>
        <taxon>Eurotiomycetes</taxon>
        <taxon>Chaetothyriomycetidae</taxon>
        <taxon>Phaeomoniellales</taxon>
        <taxon>Phaeomoniellaceae</taxon>
        <taxon>Phaeomoniella</taxon>
    </lineage>
</organism>
<dbReference type="CDD" id="cd01094">
    <property type="entry name" value="Alkanesulfonate_monoxygenase"/>
    <property type="match status" value="1"/>
</dbReference>
<keyword evidence="1" id="KW-0285">Flavoprotein</keyword>
<dbReference type="InterPro" id="IPR011251">
    <property type="entry name" value="Luciferase-like_dom"/>
</dbReference>
<evidence type="ECO:0000256" key="6">
    <source>
        <dbReference type="SAM" id="MobiDB-lite"/>
    </source>
</evidence>
<evidence type="ECO:0000313" key="8">
    <source>
        <dbReference type="EMBL" id="KKY25894.1"/>
    </source>
</evidence>
<feature type="region of interest" description="Disordered" evidence="6">
    <location>
        <begin position="358"/>
        <end position="380"/>
    </location>
</feature>
<keyword evidence="9" id="KW-1185">Reference proteome</keyword>
<dbReference type="EMBL" id="LCWF01000038">
    <property type="protein sequence ID" value="KKY25894.1"/>
    <property type="molecule type" value="Genomic_DNA"/>
</dbReference>